<dbReference type="InterPro" id="IPR009056">
    <property type="entry name" value="Cyt_c-like_dom"/>
</dbReference>
<organism evidence="9 10">
    <name type="scientific">Tenacibaculum skagerrakense</name>
    <dbReference type="NCBI Taxonomy" id="186571"/>
    <lineage>
        <taxon>Bacteria</taxon>
        <taxon>Pseudomonadati</taxon>
        <taxon>Bacteroidota</taxon>
        <taxon>Flavobacteriia</taxon>
        <taxon>Flavobacteriales</taxon>
        <taxon>Flavobacteriaceae</taxon>
        <taxon>Tenacibaculum</taxon>
    </lineage>
</organism>
<protein>
    <submittedName>
        <fullName evidence="9">Cytochrome c peroxidase</fullName>
    </submittedName>
</protein>
<accession>A0A4V6NQI8</accession>
<evidence type="ECO:0000259" key="8">
    <source>
        <dbReference type="PROSITE" id="PS51007"/>
    </source>
</evidence>
<comment type="subcellular location">
    <subcellularLocation>
        <location evidence="1">Cell envelope</location>
    </subcellularLocation>
</comment>
<keyword evidence="6 7" id="KW-0408">Iron</keyword>
<keyword evidence="10" id="KW-1185">Reference proteome</keyword>
<dbReference type="GO" id="GO:0020037">
    <property type="term" value="F:heme binding"/>
    <property type="evidence" value="ECO:0007669"/>
    <property type="project" value="InterPro"/>
</dbReference>
<evidence type="ECO:0000256" key="6">
    <source>
        <dbReference type="ARBA" id="ARBA00023004"/>
    </source>
</evidence>
<dbReference type="SUPFAM" id="SSF46626">
    <property type="entry name" value="Cytochrome c"/>
    <property type="match status" value="2"/>
</dbReference>
<keyword evidence="5" id="KW-0560">Oxidoreductase</keyword>
<dbReference type="Proteomes" id="UP000294564">
    <property type="component" value="Unassembled WGS sequence"/>
</dbReference>
<dbReference type="FunFam" id="1.10.760.10:FF:000042">
    <property type="entry name" value="Cytochrome c peroxidase"/>
    <property type="match status" value="1"/>
</dbReference>
<dbReference type="GO" id="GO:0046872">
    <property type="term" value="F:metal ion binding"/>
    <property type="evidence" value="ECO:0007669"/>
    <property type="project" value="UniProtKB-KW"/>
</dbReference>
<evidence type="ECO:0000256" key="7">
    <source>
        <dbReference type="PROSITE-ProRule" id="PRU00433"/>
    </source>
</evidence>
<feature type="domain" description="Cytochrome c" evidence="8">
    <location>
        <begin position="241"/>
        <end position="377"/>
    </location>
</feature>
<dbReference type="GO" id="GO:0009055">
    <property type="term" value="F:electron transfer activity"/>
    <property type="evidence" value="ECO:0007669"/>
    <property type="project" value="InterPro"/>
</dbReference>
<evidence type="ECO:0000256" key="2">
    <source>
        <dbReference type="ARBA" id="ARBA00022617"/>
    </source>
</evidence>
<dbReference type="Pfam" id="PF03150">
    <property type="entry name" value="CCP_MauG"/>
    <property type="match status" value="1"/>
</dbReference>
<evidence type="ECO:0000256" key="3">
    <source>
        <dbReference type="ARBA" id="ARBA00022723"/>
    </source>
</evidence>
<keyword evidence="9" id="KW-0575">Peroxidase</keyword>
<reference evidence="9 10" key="1">
    <citation type="submission" date="2019-03" db="EMBL/GenBank/DDBJ databases">
        <title>Genomic Encyclopedia of Type Strains, Phase IV (KMG-IV): sequencing the most valuable type-strain genomes for metagenomic binning, comparative biology and taxonomic classification.</title>
        <authorList>
            <person name="Goeker M."/>
        </authorList>
    </citation>
    <scope>NUCLEOTIDE SEQUENCE [LARGE SCALE GENOMIC DNA]</scope>
    <source>
        <strain evidence="9 10">DSM 14836</strain>
    </source>
</reference>
<dbReference type="EMBL" id="SLXM01000006">
    <property type="protein sequence ID" value="TCP24366.1"/>
    <property type="molecule type" value="Genomic_DNA"/>
</dbReference>
<proteinExistence type="predicted"/>
<dbReference type="PANTHER" id="PTHR30600">
    <property type="entry name" value="CYTOCHROME C PEROXIDASE-RELATED"/>
    <property type="match status" value="1"/>
</dbReference>
<dbReference type="Gene3D" id="1.10.760.10">
    <property type="entry name" value="Cytochrome c-like domain"/>
    <property type="match status" value="2"/>
</dbReference>
<dbReference type="InterPro" id="IPR036909">
    <property type="entry name" value="Cyt_c-like_dom_sf"/>
</dbReference>
<evidence type="ECO:0000313" key="10">
    <source>
        <dbReference type="Proteomes" id="UP000294564"/>
    </source>
</evidence>
<dbReference type="OrthoDB" id="9805202at2"/>
<dbReference type="InterPro" id="IPR004852">
    <property type="entry name" value="Di-haem_cyt_c_peroxidsae"/>
</dbReference>
<comment type="caution">
    <text evidence="9">The sequence shown here is derived from an EMBL/GenBank/DDBJ whole genome shotgun (WGS) entry which is preliminary data.</text>
</comment>
<dbReference type="InterPro" id="IPR051395">
    <property type="entry name" value="Cytochrome_c_Peroxidase/MauG"/>
</dbReference>
<dbReference type="RefSeq" id="WP_132795040.1">
    <property type="nucleotide sequence ID" value="NZ_SLXM01000006.1"/>
</dbReference>
<dbReference type="GO" id="GO:0030313">
    <property type="term" value="C:cell envelope"/>
    <property type="evidence" value="ECO:0007669"/>
    <property type="project" value="UniProtKB-SubCell"/>
</dbReference>
<evidence type="ECO:0000313" key="9">
    <source>
        <dbReference type="EMBL" id="TCP24366.1"/>
    </source>
</evidence>
<dbReference type="PROSITE" id="PS51007">
    <property type="entry name" value="CYTC"/>
    <property type="match status" value="1"/>
</dbReference>
<evidence type="ECO:0000256" key="4">
    <source>
        <dbReference type="ARBA" id="ARBA00022729"/>
    </source>
</evidence>
<evidence type="ECO:0000256" key="5">
    <source>
        <dbReference type="ARBA" id="ARBA00023002"/>
    </source>
</evidence>
<dbReference type="AlphaFoldDB" id="A0A4V6NQI8"/>
<dbReference type="GO" id="GO:0004130">
    <property type="term" value="F:cytochrome-c peroxidase activity"/>
    <property type="evidence" value="ECO:0007669"/>
    <property type="project" value="TreeGrafter"/>
</dbReference>
<gene>
    <name evidence="9" type="ORF">EV195_106174</name>
</gene>
<name>A0A4V6NQI8_9FLAO</name>
<sequence>MVKSMYSLVLLVIVLICFACSSENENYEPVSASILNLPNEPYDYINLNLPSHFINNVPGQPLPTSVNGIDNTPDDNPITNDGATLGRVLFYDKKLSANGTISCASCHKQDKGFSDDEVLSIGFDGGTTGRHSMTLINSRYYQRGRFFWDERAATLEEQVLMPFQDPVEMGMTIEQVVSTVQEQEYYPELFEKAFGSTEITSDKISKALAQFVRSIVSYSSKYDQGRASSTSPGANFANFTAEENLGKNLFFQTIPNGGGACFGCHTTEAFVSANPGPQNNGLDLVSTTDLGAGAVYTNPIFEGRFKTSTLRNIELTAPYMHDGRFATLEEVVEHYNSGIQAHPTLSPALTDDNGNPVRLNFTEAEKAALVAFLKTLTDNTVSDEVKWSNPF</sequence>
<keyword evidence="4" id="KW-0732">Signal</keyword>
<keyword evidence="2 7" id="KW-0349">Heme</keyword>
<keyword evidence="3 7" id="KW-0479">Metal-binding</keyword>
<dbReference type="PANTHER" id="PTHR30600:SF10">
    <property type="entry name" value="BLL6722 PROTEIN"/>
    <property type="match status" value="1"/>
</dbReference>
<evidence type="ECO:0000256" key="1">
    <source>
        <dbReference type="ARBA" id="ARBA00004196"/>
    </source>
</evidence>